<keyword evidence="1" id="KW-1133">Transmembrane helix</keyword>
<feature type="transmembrane region" description="Helical" evidence="1">
    <location>
        <begin position="17"/>
        <end position="35"/>
    </location>
</feature>
<keyword evidence="1" id="KW-0472">Membrane</keyword>
<dbReference type="Proteomes" id="UP000193570">
    <property type="component" value="Unassembled WGS sequence"/>
</dbReference>
<keyword evidence="3" id="KW-1185">Reference proteome</keyword>
<dbReference type="AlphaFoldDB" id="A0A1X7A0D7"/>
<evidence type="ECO:0000313" key="3">
    <source>
        <dbReference type="Proteomes" id="UP000193570"/>
    </source>
</evidence>
<feature type="transmembrane region" description="Helical" evidence="1">
    <location>
        <begin position="42"/>
        <end position="60"/>
    </location>
</feature>
<accession>A0A1X7A0D7</accession>
<organism evidence="2 3">
    <name type="scientific">Roseivivax jejudonensis</name>
    <dbReference type="NCBI Taxonomy" id="1529041"/>
    <lineage>
        <taxon>Bacteria</taxon>
        <taxon>Pseudomonadati</taxon>
        <taxon>Pseudomonadota</taxon>
        <taxon>Alphaproteobacteria</taxon>
        <taxon>Rhodobacterales</taxon>
        <taxon>Roseobacteraceae</taxon>
        <taxon>Roseivivax</taxon>
    </lineage>
</organism>
<evidence type="ECO:0000256" key="1">
    <source>
        <dbReference type="SAM" id="Phobius"/>
    </source>
</evidence>
<feature type="transmembrane region" description="Helical" evidence="1">
    <location>
        <begin position="96"/>
        <end position="114"/>
    </location>
</feature>
<keyword evidence="1" id="KW-0812">Transmembrane</keyword>
<dbReference type="RefSeq" id="WP_085793098.1">
    <property type="nucleotide sequence ID" value="NZ_FWFK01000007.1"/>
</dbReference>
<sequence length="135" mass="14600">MSFADAVATLPDAVRLWVLWLTIMMVAAPLVLLIFGESRRAGAVILVANVAVAVAMHLLYARVGMVRLLGLPHLLIWGPLLVWLSGELRAVSWRIVPRVVAMIFALSIAVSLIFDAIDVVRWIYGDRGALTGAAG</sequence>
<gene>
    <name evidence="2" type="ORF">ROJ8625_03414</name>
</gene>
<dbReference type="EMBL" id="FWFK01000007">
    <property type="protein sequence ID" value="SLN66960.1"/>
    <property type="molecule type" value="Genomic_DNA"/>
</dbReference>
<dbReference type="OrthoDB" id="7619983at2"/>
<protein>
    <submittedName>
        <fullName evidence="2">Uncharacterized protein</fullName>
    </submittedName>
</protein>
<name>A0A1X7A0D7_9RHOB</name>
<reference evidence="2 3" key="1">
    <citation type="submission" date="2017-03" db="EMBL/GenBank/DDBJ databases">
        <authorList>
            <person name="Afonso C.L."/>
            <person name="Miller P.J."/>
            <person name="Scott M.A."/>
            <person name="Spackman E."/>
            <person name="Goraichik I."/>
            <person name="Dimitrov K.M."/>
            <person name="Suarez D.L."/>
            <person name="Swayne D.E."/>
        </authorList>
    </citation>
    <scope>NUCLEOTIDE SEQUENCE [LARGE SCALE GENOMIC DNA]</scope>
    <source>
        <strain evidence="2 3">CECT 8625</strain>
    </source>
</reference>
<feature type="transmembrane region" description="Helical" evidence="1">
    <location>
        <begin position="66"/>
        <end position="84"/>
    </location>
</feature>
<proteinExistence type="predicted"/>
<evidence type="ECO:0000313" key="2">
    <source>
        <dbReference type="EMBL" id="SLN66960.1"/>
    </source>
</evidence>